<dbReference type="PROSITE" id="PS50928">
    <property type="entry name" value="ABC_TM1"/>
    <property type="match status" value="1"/>
</dbReference>
<keyword evidence="5 8" id="KW-0812">Transmembrane</keyword>
<dbReference type="PANTHER" id="PTHR43357:SF4">
    <property type="entry name" value="INNER MEMBRANE ABC TRANSPORTER PERMEASE PROTEIN YDCV"/>
    <property type="match status" value="1"/>
</dbReference>
<reference evidence="10 11" key="1">
    <citation type="submission" date="2016-06" db="EMBL/GenBank/DDBJ databases">
        <authorList>
            <person name="Kjaerup R.B."/>
            <person name="Dalgaard T.S."/>
            <person name="Juul-Madsen H.R."/>
        </authorList>
    </citation>
    <scope>NUCLEOTIDE SEQUENCE [LARGE SCALE GENOMIC DNA]</scope>
    <source>
        <strain evidence="10 11">CECT 8886</strain>
    </source>
</reference>
<keyword evidence="4" id="KW-0997">Cell inner membrane</keyword>
<keyword evidence="3" id="KW-1003">Cell membrane</keyword>
<accession>A0A1A8TRV4</accession>
<dbReference type="GO" id="GO:0005886">
    <property type="term" value="C:plasma membrane"/>
    <property type="evidence" value="ECO:0007669"/>
    <property type="project" value="UniProtKB-SubCell"/>
</dbReference>
<dbReference type="RefSeq" id="WP_217491361.1">
    <property type="nucleotide sequence ID" value="NZ_FLOB01000011.1"/>
</dbReference>
<feature type="transmembrane region" description="Helical" evidence="8">
    <location>
        <begin position="193"/>
        <end position="215"/>
    </location>
</feature>
<evidence type="ECO:0000256" key="4">
    <source>
        <dbReference type="ARBA" id="ARBA00022519"/>
    </source>
</evidence>
<organism evidence="10 11">
    <name type="scientific">Marinomonas spartinae</name>
    <dbReference type="NCBI Taxonomy" id="1792290"/>
    <lineage>
        <taxon>Bacteria</taxon>
        <taxon>Pseudomonadati</taxon>
        <taxon>Pseudomonadota</taxon>
        <taxon>Gammaproteobacteria</taxon>
        <taxon>Oceanospirillales</taxon>
        <taxon>Oceanospirillaceae</taxon>
        <taxon>Marinomonas</taxon>
    </lineage>
</organism>
<evidence type="ECO:0000256" key="2">
    <source>
        <dbReference type="ARBA" id="ARBA00022448"/>
    </source>
</evidence>
<dbReference type="InterPro" id="IPR000515">
    <property type="entry name" value="MetI-like"/>
</dbReference>
<feature type="transmembrane region" description="Helical" evidence="8">
    <location>
        <begin position="133"/>
        <end position="153"/>
    </location>
</feature>
<dbReference type="Gene3D" id="1.10.3720.10">
    <property type="entry name" value="MetI-like"/>
    <property type="match status" value="1"/>
</dbReference>
<evidence type="ECO:0000313" key="11">
    <source>
        <dbReference type="Proteomes" id="UP000092544"/>
    </source>
</evidence>
<feature type="transmembrane region" description="Helical" evidence="8">
    <location>
        <begin position="107"/>
        <end position="127"/>
    </location>
</feature>
<dbReference type="STRING" id="1792290.MSP8886_03538"/>
<dbReference type="EMBL" id="FLOB01000011">
    <property type="protein sequence ID" value="SBS35983.1"/>
    <property type="molecule type" value="Genomic_DNA"/>
</dbReference>
<keyword evidence="7 8" id="KW-0472">Membrane</keyword>
<evidence type="ECO:0000256" key="7">
    <source>
        <dbReference type="ARBA" id="ARBA00023136"/>
    </source>
</evidence>
<dbReference type="GO" id="GO:0055085">
    <property type="term" value="P:transmembrane transport"/>
    <property type="evidence" value="ECO:0007669"/>
    <property type="project" value="InterPro"/>
</dbReference>
<dbReference type="CDD" id="cd06261">
    <property type="entry name" value="TM_PBP2"/>
    <property type="match status" value="1"/>
</dbReference>
<gene>
    <name evidence="10" type="primary">sugB_3</name>
    <name evidence="10" type="ORF">MSP8886_03538</name>
</gene>
<evidence type="ECO:0000259" key="9">
    <source>
        <dbReference type="PROSITE" id="PS50928"/>
    </source>
</evidence>
<dbReference type="InterPro" id="IPR035906">
    <property type="entry name" value="MetI-like_sf"/>
</dbReference>
<keyword evidence="6 8" id="KW-1133">Transmembrane helix</keyword>
<evidence type="ECO:0000256" key="8">
    <source>
        <dbReference type="RuleBase" id="RU363032"/>
    </source>
</evidence>
<feature type="transmembrane region" description="Helical" evidence="8">
    <location>
        <begin position="9"/>
        <end position="35"/>
    </location>
</feature>
<dbReference type="Pfam" id="PF00528">
    <property type="entry name" value="BPD_transp_1"/>
    <property type="match status" value="1"/>
</dbReference>
<dbReference type="PANTHER" id="PTHR43357">
    <property type="entry name" value="INNER MEMBRANE ABC TRANSPORTER PERMEASE PROTEIN YDCV"/>
    <property type="match status" value="1"/>
</dbReference>
<comment type="subcellular location">
    <subcellularLocation>
        <location evidence="1">Cell inner membrane</location>
        <topology evidence="1">Multi-pass membrane protein</topology>
    </subcellularLocation>
    <subcellularLocation>
        <location evidence="8">Cell membrane</location>
        <topology evidence="8">Multi-pass membrane protein</topology>
    </subcellularLocation>
</comment>
<evidence type="ECO:0000256" key="5">
    <source>
        <dbReference type="ARBA" id="ARBA00022692"/>
    </source>
</evidence>
<keyword evidence="11" id="KW-1185">Reference proteome</keyword>
<dbReference type="Proteomes" id="UP000092544">
    <property type="component" value="Unassembled WGS sequence"/>
</dbReference>
<evidence type="ECO:0000256" key="6">
    <source>
        <dbReference type="ARBA" id="ARBA00022989"/>
    </source>
</evidence>
<feature type="domain" description="ABC transmembrane type-1" evidence="9">
    <location>
        <begin position="69"/>
        <end position="258"/>
    </location>
</feature>
<protein>
    <submittedName>
        <fullName evidence="10">Trehalose transport system permease protein SugB</fullName>
    </submittedName>
</protein>
<name>A0A1A8TRV4_9GAMM</name>
<dbReference type="AlphaFoldDB" id="A0A1A8TRV4"/>
<dbReference type="SUPFAM" id="SSF161098">
    <property type="entry name" value="MetI-like"/>
    <property type="match status" value="1"/>
</dbReference>
<keyword evidence="2 8" id="KW-0813">Transport</keyword>
<comment type="similarity">
    <text evidence="8">Belongs to the binding-protein-dependent transport system permease family.</text>
</comment>
<evidence type="ECO:0000313" key="10">
    <source>
        <dbReference type="EMBL" id="SBS35983.1"/>
    </source>
</evidence>
<sequence>MNKPCTNRLIILLVIGFCCISLVLPFSLAMLWSLVDPGHPWSYPHILPPVLSLQRWVDIWTTTSLPQALLHSYLLAPCVALCSVLLALPTAYAFGRLEFPGKQAAQLISLLPLIVPSFVVALFFSSLLNVLGIYSRFLGILIGQTVLFIPYAIRILSVSFSLIRQEIIDATRDLGGGPITVFKTAYLPVLKPGLLASIIMIFILSIEEFAIAFVVGSPDFVTVPTILYSYLGYNFIRSNAAVVSLILVVPNIFLMLLMERFLKARNTAVITGKG</sequence>
<feature type="transmembrane region" description="Helical" evidence="8">
    <location>
        <begin position="73"/>
        <end position="95"/>
    </location>
</feature>
<proteinExistence type="inferred from homology"/>
<evidence type="ECO:0000256" key="3">
    <source>
        <dbReference type="ARBA" id="ARBA00022475"/>
    </source>
</evidence>
<feature type="transmembrane region" description="Helical" evidence="8">
    <location>
        <begin position="235"/>
        <end position="257"/>
    </location>
</feature>
<evidence type="ECO:0000256" key="1">
    <source>
        <dbReference type="ARBA" id="ARBA00004429"/>
    </source>
</evidence>